<evidence type="ECO:0000256" key="2">
    <source>
        <dbReference type="ARBA" id="ARBA00022692"/>
    </source>
</evidence>
<comment type="subcellular location">
    <subcellularLocation>
        <location evidence="1">Membrane</location>
        <topology evidence="1">Multi-pass membrane protein</topology>
    </subcellularLocation>
</comment>
<dbReference type="Pfam" id="PF10507">
    <property type="entry name" value="TMEM65"/>
    <property type="match status" value="1"/>
</dbReference>
<dbReference type="InterPro" id="IPR019537">
    <property type="entry name" value="TMEM65"/>
</dbReference>
<dbReference type="OrthoDB" id="430821at2759"/>
<name>A0A0L0CDX1_LUCCU</name>
<dbReference type="PANTHER" id="PTHR21706:SF15">
    <property type="entry name" value="TRANSMEMBRANE PROTEIN 65"/>
    <property type="match status" value="1"/>
</dbReference>
<dbReference type="EMBL" id="JRES01000523">
    <property type="protein sequence ID" value="KNC30431.1"/>
    <property type="molecule type" value="Genomic_DNA"/>
</dbReference>
<evidence type="ECO:0000256" key="5">
    <source>
        <dbReference type="SAM" id="MobiDB-lite"/>
    </source>
</evidence>
<keyword evidence="3 6" id="KW-1133">Transmembrane helix</keyword>
<sequence>MHNTQKIFGQISRTLLKQSLRFEINKQPQQKLLTLTCHLSNTPASQDDAHTNKTPSSCAIIPAQNYSKFTAAREGLPLAGTQLICEERAFDLISNLKETELAAIKLALKKHEAKQQKLGFEGKLAATQWRTRFGRLSKVPALGEVDPTGSFCAFPDDWLKKKAAEKAANPSSSDLWKIFFVNAVPFVGFGFLDNFTMIIAGDYIEHIFGTFMCISTMAAAGLGNTISDVLGIGSAYYVERGCEYLGLKPPDLTPIQMEMKSSRRAANYGRIIGITVGCLVGMFPLLFMDRKAIEDERKEEERLKKEEEEKLKNTEANLVTAQ</sequence>
<gene>
    <name evidence="7" type="ORF">FF38_07464</name>
</gene>
<evidence type="ECO:0000313" key="7">
    <source>
        <dbReference type="EMBL" id="KNC30431.1"/>
    </source>
</evidence>
<comment type="caution">
    <text evidence="7">The sequence shown here is derived from an EMBL/GenBank/DDBJ whole genome shotgun (WGS) entry which is preliminary data.</text>
</comment>
<dbReference type="Proteomes" id="UP000037069">
    <property type="component" value="Unassembled WGS sequence"/>
</dbReference>
<organism evidence="7 8">
    <name type="scientific">Lucilia cuprina</name>
    <name type="common">Green bottle fly</name>
    <name type="synonym">Australian sheep blowfly</name>
    <dbReference type="NCBI Taxonomy" id="7375"/>
    <lineage>
        <taxon>Eukaryota</taxon>
        <taxon>Metazoa</taxon>
        <taxon>Ecdysozoa</taxon>
        <taxon>Arthropoda</taxon>
        <taxon>Hexapoda</taxon>
        <taxon>Insecta</taxon>
        <taxon>Pterygota</taxon>
        <taxon>Neoptera</taxon>
        <taxon>Endopterygota</taxon>
        <taxon>Diptera</taxon>
        <taxon>Brachycera</taxon>
        <taxon>Muscomorpha</taxon>
        <taxon>Oestroidea</taxon>
        <taxon>Calliphoridae</taxon>
        <taxon>Luciliinae</taxon>
        <taxon>Lucilia</taxon>
    </lineage>
</organism>
<keyword evidence="8" id="KW-1185">Reference proteome</keyword>
<evidence type="ECO:0000256" key="6">
    <source>
        <dbReference type="SAM" id="Phobius"/>
    </source>
</evidence>
<dbReference type="AlphaFoldDB" id="A0A0L0CDX1"/>
<dbReference type="STRING" id="7375.A0A0L0CDX1"/>
<proteinExistence type="predicted"/>
<evidence type="ECO:0000256" key="3">
    <source>
        <dbReference type="ARBA" id="ARBA00022989"/>
    </source>
</evidence>
<evidence type="ECO:0000256" key="4">
    <source>
        <dbReference type="ARBA" id="ARBA00023136"/>
    </source>
</evidence>
<evidence type="ECO:0000256" key="1">
    <source>
        <dbReference type="ARBA" id="ARBA00004141"/>
    </source>
</evidence>
<dbReference type="GO" id="GO:0016020">
    <property type="term" value="C:membrane"/>
    <property type="evidence" value="ECO:0007669"/>
    <property type="project" value="UniProtKB-SubCell"/>
</dbReference>
<keyword evidence="2 6" id="KW-0812">Transmembrane</keyword>
<dbReference type="GO" id="GO:0005739">
    <property type="term" value="C:mitochondrion"/>
    <property type="evidence" value="ECO:0007669"/>
    <property type="project" value="TreeGrafter"/>
</dbReference>
<evidence type="ECO:0008006" key="9">
    <source>
        <dbReference type="Google" id="ProtNLM"/>
    </source>
</evidence>
<accession>A0A0L0CDX1</accession>
<evidence type="ECO:0000313" key="8">
    <source>
        <dbReference type="Proteomes" id="UP000037069"/>
    </source>
</evidence>
<keyword evidence="4 6" id="KW-0472">Membrane</keyword>
<feature type="transmembrane region" description="Helical" evidence="6">
    <location>
        <begin position="268"/>
        <end position="288"/>
    </location>
</feature>
<feature type="compositionally biased region" description="Basic and acidic residues" evidence="5">
    <location>
        <begin position="297"/>
        <end position="313"/>
    </location>
</feature>
<protein>
    <recommendedName>
        <fullName evidence="9">Transmembrane protein 65</fullName>
    </recommendedName>
</protein>
<feature type="region of interest" description="Disordered" evidence="5">
    <location>
        <begin position="297"/>
        <end position="322"/>
    </location>
</feature>
<reference evidence="7 8" key="1">
    <citation type="journal article" date="2015" name="Nat. Commun.">
        <title>Lucilia cuprina genome unlocks parasitic fly biology to underpin future interventions.</title>
        <authorList>
            <person name="Anstead C.A."/>
            <person name="Korhonen P.K."/>
            <person name="Young N.D."/>
            <person name="Hall R.S."/>
            <person name="Jex A.R."/>
            <person name="Murali S.C."/>
            <person name="Hughes D.S."/>
            <person name="Lee S.F."/>
            <person name="Perry T."/>
            <person name="Stroehlein A.J."/>
            <person name="Ansell B.R."/>
            <person name="Breugelmans B."/>
            <person name="Hofmann A."/>
            <person name="Qu J."/>
            <person name="Dugan S."/>
            <person name="Lee S.L."/>
            <person name="Chao H."/>
            <person name="Dinh H."/>
            <person name="Han Y."/>
            <person name="Doddapaneni H.V."/>
            <person name="Worley K.C."/>
            <person name="Muzny D.M."/>
            <person name="Ioannidis P."/>
            <person name="Waterhouse R.M."/>
            <person name="Zdobnov E.M."/>
            <person name="James P.J."/>
            <person name="Bagnall N.H."/>
            <person name="Kotze A.C."/>
            <person name="Gibbs R.A."/>
            <person name="Richards S."/>
            <person name="Batterham P."/>
            <person name="Gasser R.B."/>
        </authorList>
    </citation>
    <scope>NUCLEOTIDE SEQUENCE [LARGE SCALE GENOMIC DNA]</scope>
    <source>
        <strain evidence="7 8">LS</strain>
        <tissue evidence="7">Full body</tissue>
    </source>
</reference>
<dbReference type="PANTHER" id="PTHR21706">
    <property type="entry name" value="TRANSMEMBRANE PROTEIN 65"/>
    <property type="match status" value="1"/>
</dbReference>